<dbReference type="PANTHER" id="PTHR43384">
    <property type="entry name" value="SEPTUM SITE-DETERMINING PROTEIN MIND HOMOLOG, CHLOROPLASTIC-RELATED"/>
    <property type="match status" value="1"/>
</dbReference>
<proteinExistence type="predicted"/>
<dbReference type="AlphaFoldDB" id="A0A1X6WSY4"/>
<sequence length="397" mass="40310">MNALALAPPPPAADPPNVADPSAIADPPARRRGPSVFPVLDAPRPRSIEAHGAAAQVLWSGLSPALRAQVADHADAVGAVLADADAPLPGVPVRAEVCDPAALAGPGRHEHAHGLGEAGRAPLLIVAEDGEVTEDAWRRCLAAGARHLLRLPRDSEDLLGALTALKRPSTRGLIVAVAGGSGGAGASSTAARLAGALARRSRGEDGTVLVDADPLGGGLDELVEAAAPGGIRWSDIGLLGPEDGPALREGLPEIDGVRLLAAQDGPTPTPDLARSALTALAGTDARVIVDIGTELAAAVLEAADRLLLIIRPTDHGVRSAARRLDAWPRPHGGVGIIVRGGGAWSARDAAEDLGGELLGSFRDHPRTAVPLLDRRRGGADRLCSRLAAELLAEGAPS</sequence>
<dbReference type="RefSeq" id="WP_234991816.1">
    <property type="nucleotide sequence ID" value="NZ_FWFG01000010.1"/>
</dbReference>
<organism evidence="2 3">
    <name type="scientific">Brachybacterium nesterenkovii</name>
    <dbReference type="NCBI Taxonomy" id="47847"/>
    <lineage>
        <taxon>Bacteria</taxon>
        <taxon>Bacillati</taxon>
        <taxon>Actinomycetota</taxon>
        <taxon>Actinomycetes</taxon>
        <taxon>Micrococcales</taxon>
        <taxon>Dermabacteraceae</taxon>
        <taxon>Brachybacterium</taxon>
    </lineage>
</organism>
<dbReference type="GO" id="GO:0051782">
    <property type="term" value="P:negative regulation of cell division"/>
    <property type="evidence" value="ECO:0007669"/>
    <property type="project" value="TreeGrafter"/>
</dbReference>
<evidence type="ECO:0000313" key="3">
    <source>
        <dbReference type="Proteomes" id="UP000195981"/>
    </source>
</evidence>
<accession>A0A1X6WSY4</accession>
<dbReference type="EMBL" id="FWFG01000010">
    <property type="protein sequence ID" value="SLM87999.1"/>
    <property type="molecule type" value="Genomic_DNA"/>
</dbReference>
<dbReference type="SUPFAM" id="SSF52540">
    <property type="entry name" value="P-loop containing nucleoside triphosphate hydrolases"/>
    <property type="match status" value="1"/>
</dbReference>
<dbReference type="Proteomes" id="UP000195981">
    <property type="component" value="Unassembled WGS sequence"/>
</dbReference>
<dbReference type="GO" id="GO:0005829">
    <property type="term" value="C:cytosol"/>
    <property type="evidence" value="ECO:0007669"/>
    <property type="project" value="TreeGrafter"/>
</dbReference>
<name>A0A1X6WSY4_9MICO</name>
<keyword evidence="3" id="KW-1185">Reference proteome</keyword>
<dbReference type="InterPro" id="IPR050625">
    <property type="entry name" value="ParA/MinD_ATPase"/>
</dbReference>
<dbReference type="Gene3D" id="3.40.50.300">
    <property type="entry name" value="P-loop containing nucleotide triphosphate hydrolases"/>
    <property type="match status" value="1"/>
</dbReference>
<evidence type="ECO:0000313" key="2">
    <source>
        <dbReference type="EMBL" id="SLM87999.1"/>
    </source>
</evidence>
<evidence type="ECO:0000256" key="1">
    <source>
        <dbReference type="SAM" id="MobiDB-lite"/>
    </source>
</evidence>
<feature type="region of interest" description="Disordered" evidence="1">
    <location>
        <begin position="1"/>
        <end position="36"/>
    </location>
</feature>
<dbReference type="GO" id="GO:0005524">
    <property type="term" value="F:ATP binding"/>
    <property type="evidence" value="ECO:0007669"/>
    <property type="project" value="TreeGrafter"/>
</dbReference>
<protein>
    <submittedName>
        <fullName evidence="2">Septum site-determining protein MinD</fullName>
    </submittedName>
</protein>
<dbReference type="GO" id="GO:0016887">
    <property type="term" value="F:ATP hydrolysis activity"/>
    <property type="evidence" value="ECO:0007669"/>
    <property type="project" value="TreeGrafter"/>
</dbReference>
<dbReference type="PANTHER" id="PTHR43384:SF11">
    <property type="entry name" value="SEPTUM SITE DETERMINING PROTEIN"/>
    <property type="match status" value="1"/>
</dbReference>
<dbReference type="InterPro" id="IPR027417">
    <property type="entry name" value="P-loop_NTPase"/>
</dbReference>
<reference evidence="2 3" key="1">
    <citation type="submission" date="2017-02" db="EMBL/GenBank/DDBJ databases">
        <authorList>
            <person name="Peterson S.W."/>
        </authorList>
    </citation>
    <scope>NUCLEOTIDE SEQUENCE [LARGE SCALE GENOMIC DNA]</scope>
    <source>
        <strain evidence="2 3">CIP104813</strain>
    </source>
</reference>
<gene>
    <name evidence="2" type="ORF">FM110_00825</name>
</gene>
<dbReference type="GO" id="GO:0009898">
    <property type="term" value="C:cytoplasmic side of plasma membrane"/>
    <property type="evidence" value="ECO:0007669"/>
    <property type="project" value="TreeGrafter"/>
</dbReference>